<name>A0ABD2A0S7_VESSQ</name>
<evidence type="ECO:0000313" key="1">
    <source>
        <dbReference type="EMBL" id="KAL2714007.1"/>
    </source>
</evidence>
<dbReference type="Proteomes" id="UP001607302">
    <property type="component" value="Unassembled WGS sequence"/>
</dbReference>
<evidence type="ECO:0000313" key="2">
    <source>
        <dbReference type="Proteomes" id="UP001607302"/>
    </source>
</evidence>
<gene>
    <name evidence="1" type="ORF">V1478_016564</name>
</gene>
<reference evidence="1 2" key="1">
    <citation type="journal article" date="2024" name="Ann. Entomol. Soc. Am.">
        <title>Genomic analyses of the southern and eastern yellowjacket wasps (Hymenoptera: Vespidae) reveal evolutionary signatures of social life.</title>
        <authorList>
            <person name="Catto M.A."/>
            <person name="Caine P.B."/>
            <person name="Orr S.E."/>
            <person name="Hunt B.G."/>
            <person name="Goodisman M.A.D."/>
        </authorList>
    </citation>
    <scope>NUCLEOTIDE SEQUENCE [LARGE SCALE GENOMIC DNA]</scope>
    <source>
        <strain evidence="1">233</strain>
        <tissue evidence="1">Head and thorax</tissue>
    </source>
</reference>
<dbReference type="AlphaFoldDB" id="A0ABD2A0S7"/>
<keyword evidence="2" id="KW-1185">Reference proteome</keyword>
<accession>A0ABD2A0S7</accession>
<sequence>MSSRYLSFFQLDLKYEPLRLSALPFEYILCFGTPLDAARPMINTSLSDGGVELGQQTEMKVMSKRKEKSCGWGRGHATMWV</sequence>
<comment type="caution">
    <text evidence="1">The sequence shown here is derived from an EMBL/GenBank/DDBJ whole genome shotgun (WGS) entry which is preliminary data.</text>
</comment>
<dbReference type="EMBL" id="JAUDFV010000157">
    <property type="protein sequence ID" value="KAL2714007.1"/>
    <property type="molecule type" value="Genomic_DNA"/>
</dbReference>
<protein>
    <submittedName>
        <fullName evidence="1">Uncharacterized protein</fullName>
    </submittedName>
</protein>
<proteinExistence type="predicted"/>
<organism evidence="1 2">
    <name type="scientific">Vespula squamosa</name>
    <name type="common">Southern yellow jacket</name>
    <name type="synonym">Wasp</name>
    <dbReference type="NCBI Taxonomy" id="30214"/>
    <lineage>
        <taxon>Eukaryota</taxon>
        <taxon>Metazoa</taxon>
        <taxon>Ecdysozoa</taxon>
        <taxon>Arthropoda</taxon>
        <taxon>Hexapoda</taxon>
        <taxon>Insecta</taxon>
        <taxon>Pterygota</taxon>
        <taxon>Neoptera</taxon>
        <taxon>Endopterygota</taxon>
        <taxon>Hymenoptera</taxon>
        <taxon>Apocrita</taxon>
        <taxon>Aculeata</taxon>
        <taxon>Vespoidea</taxon>
        <taxon>Vespidae</taxon>
        <taxon>Vespinae</taxon>
        <taxon>Vespula</taxon>
    </lineage>
</organism>